<protein>
    <submittedName>
        <fullName evidence="3">CUD2_0 protein</fullName>
    </submittedName>
</protein>
<sequence length="151" mass="16014">SEQVSVSSLNMNGYMVSFFAIVAVASAGLLPNDPVPILSQDLDVGFDGTFRNAYETANGISVQEQGYHQPGQTPEEGNNVVQGSAQWTAPDGTPVSISWVADANGAEFQGSHLPVAPTPPPIPPAIQRALDYIASHPEENEGQVRPVGRRF</sequence>
<dbReference type="GO" id="GO:0062129">
    <property type="term" value="C:chitin-based extracellular matrix"/>
    <property type="evidence" value="ECO:0007669"/>
    <property type="project" value="TreeGrafter"/>
</dbReference>
<dbReference type="InterPro" id="IPR000618">
    <property type="entry name" value="Insect_cuticle"/>
</dbReference>
<dbReference type="EMBL" id="GBYB01001526">
    <property type="protein sequence ID" value="JAG71293.1"/>
    <property type="molecule type" value="Transcribed_RNA"/>
</dbReference>
<dbReference type="GO" id="GO:0008010">
    <property type="term" value="F:structural constituent of chitin-based larval cuticle"/>
    <property type="evidence" value="ECO:0007669"/>
    <property type="project" value="TreeGrafter"/>
</dbReference>
<dbReference type="Pfam" id="PF00379">
    <property type="entry name" value="Chitin_bind_4"/>
    <property type="match status" value="1"/>
</dbReference>
<dbReference type="PANTHER" id="PTHR10380:SF241">
    <property type="entry name" value="CUTICULAR PROTEIN 47EG-RELATED"/>
    <property type="match status" value="1"/>
</dbReference>
<keyword evidence="2" id="KW-0812">Transmembrane</keyword>
<gene>
    <name evidence="3" type="primary">CUD2_0</name>
    <name evidence="3" type="ORF">g.8601</name>
</gene>
<dbReference type="AlphaFoldDB" id="A0A0C9R3Z3"/>
<keyword evidence="2" id="KW-1133">Transmembrane helix</keyword>
<feature type="non-terminal residue" evidence="3">
    <location>
        <position position="1"/>
    </location>
</feature>
<evidence type="ECO:0000256" key="1">
    <source>
        <dbReference type="PROSITE-ProRule" id="PRU00497"/>
    </source>
</evidence>
<reference evidence="3" key="1">
    <citation type="submission" date="2015-01" db="EMBL/GenBank/DDBJ databases">
        <title>Transcriptome Assembly of Fopius arisanus.</title>
        <authorList>
            <person name="Geib S."/>
        </authorList>
    </citation>
    <scope>NUCLEOTIDE SEQUENCE</scope>
</reference>
<dbReference type="PROSITE" id="PS51155">
    <property type="entry name" value="CHIT_BIND_RR_2"/>
    <property type="match status" value="1"/>
</dbReference>
<evidence type="ECO:0000313" key="3">
    <source>
        <dbReference type="EMBL" id="JAG71293.1"/>
    </source>
</evidence>
<accession>A0A0C9R3Z3</accession>
<organism evidence="3">
    <name type="scientific">Fopius arisanus</name>
    <dbReference type="NCBI Taxonomy" id="64838"/>
    <lineage>
        <taxon>Eukaryota</taxon>
        <taxon>Metazoa</taxon>
        <taxon>Ecdysozoa</taxon>
        <taxon>Arthropoda</taxon>
        <taxon>Hexapoda</taxon>
        <taxon>Insecta</taxon>
        <taxon>Pterygota</taxon>
        <taxon>Neoptera</taxon>
        <taxon>Endopterygota</taxon>
        <taxon>Hymenoptera</taxon>
        <taxon>Apocrita</taxon>
        <taxon>Ichneumonoidea</taxon>
        <taxon>Braconidae</taxon>
        <taxon>Opiinae</taxon>
        <taxon>Fopius</taxon>
    </lineage>
</organism>
<evidence type="ECO:0000256" key="2">
    <source>
        <dbReference type="SAM" id="Phobius"/>
    </source>
</evidence>
<keyword evidence="1" id="KW-0193">Cuticle</keyword>
<name>A0A0C9R3Z3_9HYME</name>
<dbReference type="PANTHER" id="PTHR10380">
    <property type="entry name" value="CUTICLE PROTEIN"/>
    <property type="match status" value="1"/>
</dbReference>
<feature type="transmembrane region" description="Helical" evidence="2">
    <location>
        <begin position="12"/>
        <end position="30"/>
    </location>
</feature>
<proteinExistence type="predicted"/>
<dbReference type="InterPro" id="IPR050468">
    <property type="entry name" value="Cuticle_Struct_Prot"/>
</dbReference>
<keyword evidence="2" id="KW-0472">Membrane</keyword>